<dbReference type="PANTHER" id="PTHR33343:SF1">
    <property type="entry name" value="LARGE RIBOSOMAL SUBUNIT PROTEIN BL35M"/>
    <property type="match status" value="1"/>
</dbReference>
<dbReference type="SUPFAM" id="SSF143034">
    <property type="entry name" value="L35p-like"/>
    <property type="match status" value="1"/>
</dbReference>
<dbReference type="PROSITE" id="PS00936">
    <property type="entry name" value="RIBOSOMAL_L35"/>
    <property type="match status" value="1"/>
</dbReference>
<dbReference type="NCBIfam" id="TIGR00001">
    <property type="entry name" value="rpmI_bact"/>
    <property type="match status" value="1"/>
</dbReference>
<accession>A0A067CHG1</accession>
<reference evidence="5 6" key="1">
    <citation type="journal article" date="2013" name="PLoS Genet.">
        <title>Distinctive expansion of potential virulence genes in the genome of the oomycete fish pathogen Saprolegnia parasitica.</title>
        <authorList>
            <person name="Jiang R.H."/>
            <person name="de Bruijn I."/>
            <person name="Haas B.J."/>
            <person name="Belmonte R."/>
            <person name="Lobach L."/>
            <person name="Christie J."/>
            <person name="van den Ackerveken G."/>
            <person name="Bottin A."/>
            <person name="Bulone V."/>
            <person name="Diaz-Moreno S.M."/>
            <person name="Dumas B."/>
            <person name="Fan L."/>
            <person name="Gaulin E."/>
            <person name="Govers F."/>
            <person name="Grenville-Briggs L.J."/>
            <person name="Horner N.R."/>
            <person name="Levin J.Z."/>
            <person name="Mammella M."/>
            <person name="Meijer H.J."/>
            <person name="Morris P."/>
            <person name="Nusbaum C."/>
            <person name="Oome S."/>
            <person name="Phillips A.J."/>
            <person name="van Rooyen D."/>
            <person name="Rzeszutek E."/>
            <person name="Saraiva M."/>
            <person name="Secombes C.J."/>
            <person name="Seidl M.F."/>
            <person name="Snel B."/>
            <person name="Stassen J.H."/>
            <person name="Sykes S."/>
            <person name="Tripathy S."/>
            <person name="van den Berg H."/>
            <person name="Vega-Arreguin J.C."/>
            <person name="Wawra S."/>
            <person name="Young S.K."/>
            <person name="Zeng Q."/>
            <person name="Dieguez-Uribeondo J."/>
            <person name="Russ C."/>
            <person name="Tyler B.M."/>
            <person name="van West P."/>
        </authorList>
    </citation>
    <scope>NUCLEOTIDE SEQUENCE [LARGE SCALE GENOMIC DNA]</scope>
    <source>
        <strain evidence="5 6">CBS 223.65</strain>
    </source>
</reference>
<dbReference type="InterPro" id="IPR001706">
    <property type="entry name" value="Ribosomal_bL35"/>
</dbReference>
<evidence type="ECO:0000313" key="5">
    <source>
        <dbReference type="EMBL" id="KDO29953.1"/>
    </source>
</evidence>
<dbReference type="GO" id="GO:0006412">
    <property type="term" value="P:translation"/>
    <property type="evidence" value="ECO:0007669"/>
    <property type="project" value="InterPro"/>
</dbReference>
<dbReference type="HAMAP" id="MF_00514">
    <property type="entry name" value="Ribosomal_bL35"/>
    <property type="match status" value="1"/>
</dbReference>
<proteinExistence type="inferred from homology"/>
<dbReference type="GeneID" id="24127548"/>
<dbReference type="OMA" id="MQVREMG"/>
<name>A0A067CHG1_SAPPC</name>
<gene>
    <name evidence="5" type="ORF">SPRG_05143</name>
</gene>
<keyword evidence="2 4" id="KW-0689">Ribosomal protein</keyword>
<dbReference type="Pfam" id="PF01632">
    <property type="entry name" value="Ribosomal_L35p"/>
    <property type="match status" value="1"/>
</dbReference>
<dbReference type="OrthoDB" id="162638at2759"/>
<dbReference type="STRING" id="695850.A0A067CHG1"/>
<evidence type="ECO:0000256" key="2">
    <source>
        <dbReference type="ARBA" id="ARBA00022980"/>
    </source>
</evidence>
<dbReference type="InterPro" id="IPR021137">
    <property type="entry name" value="Ribosomal_bL35-like"/>
</dbReference>
<organism evidence="5 6">
    <name type="scientific">Saprolegnia parasitica (strain CBS 223.65)</name>
    <dbReference type="NCBI Taxonomy" id="695850"/>
    <lineage>
        <taxon>Eukaryota</taxon>
        <taxon>Sar</taxon>
        <taxon>Stramenopiles</taxon>
        <taxon>Oomycota</taxon>
        <taxon>Saprolegniomycetes</taxon>
        <taxon>Saprolegniales</taxon>
        <taxon>Saprolegniaceae</taxon>
        <taxon>Saprolegnia</taxon>
    </lineage>
</organism>
<dbReference type="PRINTS" id="PR00064">
    <property type="entry name" value="RIBOSOMALL35"/>
</dbReference>
<sequence>MSFLRAATLTTSLWSRSAVGFAQPPTMMCMQVREMGYKLKTKSGVKKRFFVNSNGHIKRAVGGKRHLATDKTRQRIRRLGKAATVLGKMKKNILEMLRV</sequence>
<dbReference type="EMBL" id="KK583203">
    <property type="protein sequence ID" value="KDO29953.1"/>
    <property type="molecule type" value="Genomic_DNA"/>
</dbReference>
<dbReference type="GO" id="GO:0015934">
    <property type="term" value="C:large ribosomal subunit"/>
    <property type="evidence" value="ECO:0007669"/>
    <property type="project" value="TreeGrafter"/>
</dbReference>
<keyword evidence="6" id="KW-1185">Reference proteome</keyword>
<dbReference type="Proteomes" id="UP000030745">
    <property type="component" value="Unassembled WGS sequence"/>
</dbReference>
<dbReference type="KEGG" id="spar:SPRG_05143"/>
<evidence type="ECO:0000256" key="1">
    <source>
        <dbReference type="ARBA" id="ARBA00006598"/>
    </source>
</evidence>
<dbReference type="InterPro" id="IPR018265">
    <property type="entry name" value="Ribosomal_bL35_CS"/>
</dbReference>
<dbReference type="PANTHER" id="PTHR33343">
    <property type="entry name" value="54S RIBOSOMAL PROTEIN BL35M"/>
    <property type="match status" value="1"/>
</dbReference>
<comment type="similarity">
    <text evidence="1 4">Belongs to the bacterial ribosomal protein bL35 family.</text>
</comment>
<dbReference type="AlphaFoldDB" id="A0A067CHG1"/>
<dbReference type="InterPro" id="IPR037229">
    <property type="entry name" value="Ribosomal_bL35_sf"/>
</dbReference>
<evidence type="ECO:0000256" key="3">
    <source>
        <dbReference type="ARBA" id="ARBA00023274"/>
    </source>
</evidence>
<dbReference type="RefSeq" id="XP_012199137.1">
    <property type="nucleotide sequence ID" value="XM_012343747.1"/>
</dbReference>
<dbReference type="VEuPathDB" id="FungiDB:SPRG_05143"/>
<keyword evidence="3 4" id="KW-0687">Ribonucleoprotein</keyword>
<dbReference type="GO" id="GO:0003735">
    <property type="term" value="F:structural constituent of ribosome"/>
    <property type="evidence" value="ECO:0007669"/>
    <property type="project" value="InterPro"/>
</dbReference>
<evidence type="ECO:0000256" key="4">
    <source>
        <dbReference type="RuleBase" id="RU000568"/>
    </source>
</evidence>
<dbReference type="Gene3D" id="4.10.410.60">
    <property type="match status" value="1"/>
</dbReference>
<evidence type="ECO:0000313" key="6">
    <source>
        <dbReference type="Proteomes" id="UP000030745"/>
    </source>
</evidence>
<protein>
    <recommendedName>
        <fullName evidence="4">50S ribosomal protein L35</fullName>
    </recommendedName>
</protein>